<dbReference type="InterPro" id="IPR031107">
    <property type="entry name" value="Small_HSP"/>
</dbReference>
<evidence type="ECO:0000256" key="3">
    <source>
        <dbReference type="RuleBase" id="RU003616"/>
    </source>
</evidence>
<organism evidence="6 7">
    <name type="scientific">Nitzschia inconspicua</name>
    <dbReference type="NCBI Taxonomy" id="303405"/>
    <lineage>
        <taxon>Eukaryota</taxon>
        <taxon>Sar</taxon>
        <taxon>Stramenopiles</taxon>
        <taxon>Ochrophyta</taxon>
        <taxon>Bacillariophyta</taxon>
        <taxon>Bacillariophyceae</taxon>
        <taxon>Bacillariophycidae</taxon>
        <taxon>Bacillariales</taxon>
        <taxon>Bacillariaceae</taxon>
        <taxon>Nitzschia</taxon>
    </lineage>
</organism>
<comment type="similarity">
    <text evidence="2 3">Belongs to the small heat shock protein (HSP20) family.</text>
</comment>
<reference evidence="6" key="1">
    <citation type="journal article" date="2021" name="Sci. Rep.">
        <title>Diploid genomic architecture of Nitzschia inconspicua, an elite biomass production diatom.</title>
        <authorList>
            <person name="Oliver A."/>
            <person name="Podell S."/>
            <person name="Pinowska A."/>
            <person name="Traller J.C."/>
            <person name="Smith S.R."/>
            <person name="McClure R."/>
            <person name="Beliaev A."/>
            <person name="Bohutskyi P."/>
            <person name="Hill E.A."/>
            <person name="Rabines A."/>
            <person name="Zheng H."/>
            <person name="Allen L.Z."/>
            <person name="Kuo A."/>
            <person name="Grigoriev I.V."/>
            <person name="Allen A.E."/>
            <person name="Hazlebeck D."/>
            <person name="Allen E.E."/>
        </authorList>
    </citation>
    <scope>NUCLEOTIDE SEQUENCE</scope>
    <source>
        <strain evidence="6">Hildebrandi</strain>
    </source>
</reference>
<dbReference type="PROSITE" id="PS01031">
    <property type="entry name" value="SHSP"/>
    <property type="match status" value="1"/>
</dbReference>
<keyword evidence="7" id="KW-1185">Reference proteome</keyword>
<evidence type="ECO:0000256" key="1">
    <source>
        <dbReference type="ARBA" id="ARBA00023016"/>
    </source>
</evidence>
<dbReference type="InterPro" id="IPR002068">
    <property type="entry name" value="A-crystallin/Hsp20_dom"/>
</dbReference>
<evidence type="ECO:0000256" key="2">
    <source>
        <dbReference type="PROSITE-ProRule" id="PRU00285"/>
    </source>
</evidence>
<sequence>MSNPLERLFQQLDDGDDNDNNNIDPFFSSPMFGSPARHHFGSVMNSSGYHIHQDQNKVSIEIEVPGVAAKDLTVETWQPTNSRSCVVQWSGQRTSRGIATTDNHQQQRPSNQFSNRIRMGPQVDCERISANLSRGILWLTAPLKEPPVEGEPPTIRSIPIDETP</sequence>
<dbReference type="AlphaFoldDB" id="A0A9K3PEP4"/>
<comment type="caution">
    <text evidence="6">The sequence shown here is derived from an EMBL/GenBank/DDBJ whole genome shotgun (WGS) entry which is preliminary data.</text>
</comment>
<accession>A0A9K3PEP4</accession>
<dbReference type="CDD" id="cd06464">
    <property type="entry name" value="ACD_sHsps-like"/>
    <property type="match status" value="1"/>
</dbReference>
<feature type="region of interest" description="Disordered" evidence="4">
    <location>
        <begin position="145"/>
        <end position="164"/>
    </location>
</feature>
<evidence type="ECO:0000256" key="4">
    <source>
        <dbReference type="SAM" id="MobiDB-lite"/>
    </source>
</evidence>
<evidence type="ECO:0000259" key="5">
    <source>
        <dbReference type="PROSITE" id="PS01031"/>
    </source>
</evidence>
<dbReference type="Proteomes" id="UP000693970">
    <property type="component" value="Unassembled WGS sequence"/>
</dbReference>
<keyword evidence="1" id="KW-0346">Stress response</keyword>
<feature type="domain" description="SHSP" evidence="5">
    <location>
        <begin position="40"/>
        <end position="161"/>
    </location>
</feature>
<evidence type="ECO:0000313" key="7">
    <source>
        <dbReference type="Proteomes" id="UP000693970"/>
    </source>
</evidence>
<dbReference type="PANTHER" id="PTHR11527">
    <property type="entry name" value="HEAT-SHOCK PROTEIN 20 FAMILY MEMBER"/>
    <property type="match status" value="1"/>
</dbReference>
<dbReference type="EMBL" id="JAGRRH010000023">
    <property type="protein sequence ID" value="KAG7344500.1"/>
    <property type="molecule type" value="Genomic_DNA"/>
</dbReference>
<proteinExistence type="inferred from homology"/>
<protein>
    <submittedName>
        <fullName evidence="6">Hsp20/alpha crystallin family protein</fullName>
    </submittedName>
</protein>
<reference evidence="6" key="2">
    <citation type="submission" date="2021-04" db="EMBL/GenBank/DDBJ databases">
        <authorList>
            <person name="Podell S."/>
        </authorList>
    </citation>
    <scope>NUCLEOTIDE SEQUENCE</scope>
    <source>
        <strain evidence="6">Hildebrandi</strain>
    </source>
</reference>
<evidence type="ECO:0000313" key="6">
    <source>
        <dbReference type="EMBL" id="KAG7344500.1"/>
    </source>
</evidence>
<dbReference type="Pfam" id="PF00011">
    <property type="entry name" value="HSP20"/>
    <property type="match status" value="1"/>
</dbReference>
<name>A0A9K3PEP4_9STRA</name>
<gene>
    <name evidence="6" type="ORF">IV203_022508</name>
</gene>